<dbReference type="PANTHER" id="PTHR21483:SF18">
    <property type="entry name" value="RNA POLYMERASE II-ASSOCIATED PROTEIN 1"/>
    <property type="match status" value="1"/>
</dbReference>
<organism evidence="9 10">
    <name type="scientific">Calicophoron daubneyi</name>
    <name type="common">Rumen fluke</name>
    <name type="synonym">Paramphistomum daubneyi</name>
    <dbReference type="NCBI Taxonomy" id="300641"/>
    <lineage>
        <taxon>Eukaryota</taxon>
        <taxon>Metazoa</taxon>
        <taxon>Spiralia</taxon>
        <taxon>Lophotrochozoa</taxon>
        <taxon>Platyhelminthes</taxon>
        <taxon>Trematoda</taxon>
        <taxon>Digenea</taxon>
        <taxon>Plagiorchiida</taxon>
        <taxon>Pronocephalata</taxon>
        <taxon>Paramphistomoidea</taxon>
        <taxon>Paramphistomidae</taxon>
        <taxon>Calicophoron</taxon>
    </lineage>
</organism>
<evidence type="ECO:0000313" key="10">
    <source>
        <dbReference type="Proteomes" id="UP001497525"/>
    </source>
</evidence>
<dbReference type="InterPro" id="IPR013929">
    <property type="entry name" value="RPAP1_C"/>
</dbReference>
<evidence type="ECO:0000256" key="3">
    <source>
        <dbReference type="ARBA" id="ARBA00023163"/>
    </source>
</evidence>
<evidence type="ECO:0000259" key="6">
    <source>
        <dbReference type="Pfam" id="PF08620"/>
    </source>
</evidence>
<gene>
    <name evidence="9" type="ORF">CDAUBV1_LOCUS16551</name>
</gene>
<feature type="compositionally biased region" description="Basic and acidic residues" evidence="5">
    <location>
        <begin position="540"/>
        <end position="554"/>
    </location>
</feature>
<evidence type="ECO:0008006" key="11">
    <source>
        <dbReference type="Google" id="ProtNLM"/>
    </source>
</evidence>
<evidence type="ECO:0000259" key="8">
    <source>
        <dbReference type="Pfam" id="PF25766"/>
    </source>
</evidence>
<dbReference type="InterPro" id="IPR057989">
    <property type="entry name" value="TPR_RPAP1/MINIYO-like"/>
</dbReference>
<comment type="subcellular location">
    <subcellularLocation>
        <location evidence="1">Nucleus</location>
    </subcellularLocation>
</comment>
<dbReference type="InterPro" id="IPR013930">
    <property type="entry name" value="RPAP1_N"/>
</dbReference>
<reference evidence="9" key="1">
    <citation type="submission" date="2024-06" db="EMBL/GenBank/DDBJ databases">
        <authorList>
            <person name="Liu X."/>
            <person name="Lenzi L."/>
            <person name="Haldenby T S."/>
            <person name="Uol C."/>
        </authorList>
    </citation>
    <scope>NUCLEOTIDE SEQUENCE</scope>
</reference>
<dbReference type="Pfam" id="PF08621">
    <property type="entry name" value="RPAP1_N"/>
    <property type="match status" value="1"/>
</dbReference>
<evidence type="ECO:0000256" key="2">
    <source>
        <dbReference type="ARBA" id="ARBA00009953"/>
    </source>
</evidence>
<feature type="domain" description="RPAP1 C-terminal" evidence="6">
    <location>
        <begin position="334"/>
        <end position="394"/>
    </location>
</feature>
<keyword evidence="4" id="KW-0539">Nucleus</keyword>
<dbReference type="EMBL" id="CAXLJL010000834">
    <property type="protein sequence ID" value="CAL5141296.1"/>
    <property type="molecule type" value="Genomic_DNA"/>
</dbReference>
<dbReference type="Pfam" id="PF08620">
    <property type="entry name" value="RPAP1_C"/>
    <property type="match status" value="1"/>
</dbReference>
<dbReference type="InterPro" id="IPR039913">
    <property type="entry name" value="RPAP1/Rba50"/>
</dbReference>
<comment type="similarity">
    <text evidence="2">Belongs to the RPAP1 family.</text>
</comment>
<feature type="domain" description="RPAP1 N-terminal" evidence="7">
    <location>
        <begin position="188"/>
        <end position="231"/>
    </location>
</feature>
<evidence type="ECO:0000256" key="1">
    <source>
        <dbReference type="ARBA" id="ARBA00004123"/>
    </source>
</evidence>
<evidence type="ECO:0000256" key="4">
    <source>
        <dbReference type="ARBA" id="ARBA00023242"/>
    </source>
</evidence>
<sequence>MLNRKAKDERELLIEQARYLSNPESNRYVSVVSQKTDGATTLQKTQTTNLEVSPFGDSDAGVVSGIRESCSEEAIDDYVTDQGPLALRVLERTEGTKQAAYSFCNSGFPIALPRTAGVNRGSCGPGGTRKSIFAMEMEKRRPSLGLSTAPPAKISTNMLESEGIEYLRRAKPQTVCGLGLGCRSSEVEKIHKENIERLSHMSEEEILKEREDLLQTTDPNIISFLLHKSRKVLPDSNEKKSKRSDEDDDGTKPSAGDYPLKPDPRIPHMDILEKDKLEWTLDLPVVAKKPPAINITTHDGSSGTEEQDDVDMTSQKTDMEVDRVKEAQPSVACQARFDLSGLVVPPDAVVDTHLGLHHHGEEPERAGYTIGELFHLSRSSVPAQRRLALATLASSLIQSRSGRHVPHLAPSSSPSLIFGLMSSDVVGDAASESEGSGGGRGGVAFLLRWCLDESVNALTSAGSAAAGVGGSSEQSAGCAAGISLNLLVECIRGLANLLCDVIGEAFLNASYEWPLEICTGRGFSLVPPSTNQNRSPGLKDLSKFETPTDKEKSRNEIDHCKAMERDPVDFLFSHSQLPRRLAWLLANGAGRARVRLSADAAGIWLPALLIRGVRHSVKLAHKIFSTPELMSTVLENFVPLRKDTSDVNSVGGASPSRPLYLTEAHGVPLPYFVRFCRLLCESSPSIRLSLVNDSRLVERCLSYLAPAPTDQSSSLESLLAGLPRSLPLNVAAQLQIESLRCLSACVAPDLDDDSNKFQSVPLKAFDSICKALDMLRGESRKVLNLYERHFIHSAPARLNTGGVERRLLIELTTAWISFIVRILEALGHARGFETRLPMSFVHIWVQDLLAWLIHLVDHVRKQLHCDNATPTWTELDARFDLAGLSPTLIAVGIDSFVRFLQLRHDLDETPKTPFSDLLTNYWTAHLMPLFTERMWIQIADRYLCNESVFTGSPEYYRDIDLVTVPLWPTAGPEKNSDNDPSSKPPTIDWLDMQPSALIDTGILEPVSLAPECLPDLGATVCFRYRTGEPGLGAFWWPKSSSFPTEDSLTSASGQNSSLSRSMPIVGSILSTFEHLLLNWRYHLMESIPMEPMIPLINLVNRFAHKRLLSWINDSTLGGKRGTKISPPCLLTGMESELIGRAVLLLAQISSHQCPFSSTLKTMLCSKATGNSIHCAALRLLPFLRSNQVQLLRRLLVEVIFVPDQIDLYLNICDAQYSEAPELHRIAEMYVRDLVGKKKDITTSVQTPATNSGRTGLQSIPESMDESADSVVVGPPPNLTRQCGSLATALVPHDWAYTPLVSWYVSAKLRVNTGLGEPSDSENEQILSELTRCLHWLMFLSRIQSDTQTSNSMRSFYDGVLDPLSHFARLCTGCLAYSGAGGLGFGNSGVLLAKLLHAVGPISKLALLGPTDRLLERVDLPHSCASFYDLYTDLLGHYAALSYNSPIFANLILWPCQAQCHMKYRRALWSEYQHALIAVRLRLDQLLLPLRSFLEPEETDESVLRTYAAAILSGGIRVNRQPLLFLIAVHHLNRFLYSTANSSTAFTKQFARILTVGSLNMGREKAGVHSHPGEQQAQVLDLICRYKQPQIGWMEGNPKLLIDSEIKTGVNDPLIQVDPVLKIAGDTPCDGSQGFWDHVSLAGIEYYELDQLPARRKAYWERHFTQS</sequence>
<dbReference type="PANTHER" id="PTHR21483">
    <property type="entry name" value="RNA POLYMERASE II-ASSOCIATED PROTEIN 1"/>
    <property type="match status" value="1"/>
</dbReference>
<feature type="region of interest" description="Disordered" evidence="5">
    <location>
        <begin position="233"/>
        <end position="266"/>
    </location>
</feature>
<dbReference type="Proteomes" id="UP001497525">
    <property type="component" value="Unassembled WGS sequence"/>
</dbReference>
<evidence type="ECO:0000259" key="7">
    <source>
        <dbReference type="Pfam" id="PF08621"/>
    </source>
</evidence>
<dbReference type="GO" id="GO:0006366">
    <property type="term" value="P:transcription by RNA polymerase II"/>
    <property type="evidence" value="ECO:0007669"/>
    <property type="project" value="InterPro"/>
</dbReference>
<accession>A0AAV2TW53</accession>
<comment type="caution">
    <text evidence="9">The sequence shown here is derived from an EMBL/GenBank/DDBJ whole genome shotgun (WGS) entry which is preliminary data.</text>
</comment>
<dbReference type="Pfam" id="PF25766">
    <property type="entry name" value="TPR_RPAP1"/>
    <property type="match status" value="1"/>
</dbReference>
<proteinExistence type="inferred from homology"/>
<evidence type="ECO:0000256" key="5">
    <source>
        <dbReference type="SAM" id="MobiDB-lite"/>
    </source>
</evidence>
<name>A0AAV2TW53_CALDB</name>
<evidence type="ECO:0000313" key="9">
    <source>
        <dbReference type="EMBL" id="CAL5141296.1"/>
    </source>
</evidence>
<keyword evidence="3" id="KW-0804">Transcription</keyword>
<feature type="domain" description="RPAP1/MINIYO-like TPR repeats" evidence="8">
    <location>
        <begin position="1317"/>
        <end position="1541"/>
    </location>
</feature>
<feature type="region of interest" description="Disordered" evidence="5">
    <location>
        <begin position="528"/>
        <end position="554"/>
    </location>
</feature>
<feature type="compositionally biased region" description="Basic and acidic residues" evidence="5">
    <location>
        <begin position="233"/>
        <end position="245"/>
    </location>
</feature>
<protein>
    <recommendedName>
        <fullName evidence="11">RNA polymerase II-associated protein 1</fullName>
    </recommendedName>
</protein>